<keyword evidence="2" id="KW-1185">Reference proteome</keyword>
<sequence>MSSDRITNTVAPPPNTTRRGIEWPTGKPFIAQLLLEEDSGFDVMKEALTRRPRWKLVLRSLYWRARRQSAVWQLVELLVSRGFLNYRCLTVPIDPFSMSDSTQFVCDILGCYQHVTDDEREGLPPQSIPWYEDVGWLATMIVRQGVRLVEMFNTISQNSIIMQCEDEGKGNSMPDASLEPTNHTFGWWLPDGLSADETTLARQIQSCKDRFNAIDKMFMEVENISPDVLGLGPNQEALSGRLSDLDLGVVNGPHTNH</sequence>
<reference evidence="1 2" key="1">
    <citation type="submission" date="2018-02" db="EMBL/GenBank/DDBJ databases">
        <title>The genomes of Aspergillus section Nigri reveals drivers in fungal speciation.</title>
        <authorList>
            <consortium name="DOE Joint Genome Institute"/>
            <person name="Vesth T.C."/>
            <person name="Nybo J."/>
            <person name="Theobald S."/>
            <person name="Brandl J."/>
            <person name="Frisvad J.C."/>
            <person name="Nielsen K.F."/>
            <person name="Lyhne E.K."/>
            <person name="Kogle M.E."/>
            <person name="Kuo A."/>
            <person name="Riley R."/>
            <person name="Clum A."/>
            <person name="Nolan M."/>
            <person name="Lipzen A."/>
            <person name="Salamov A."/>
            <person name="Henrissat B."/>
            <person name="Wiebenga A."/>
            <person name="De vries R.P."/>
            <person name="Grigoriev I.V."/>
            <person name="Mortensen U.H."/>
            <person name="Andersen M.R."/>
            <person name="Baker S.E."/>
        </authorList>
    </citation>
    <scope>NUCLEOTIDE SEQUENCE [LARGE SCALE GENOMIC DNA]</scope>
    <source>
        <strain evidence="1 2">CBS 707.79</strain>
    </source>
</reference>
<evidence type="ECO:0000313" key="1">
    <source>
        <dbReference type="EMBL" id="PYH95586.1"/>
    </source>
</evidence>
<evidence type="ECO:0000313" key="2">
    <source>
        <dbReference type="Proteomes" id="UP000247810"/>
    </source>
</evidence>
<dbReference type="VEuPathDB" id="FungiDB:BO71DRAFT_428847"/>
<dbReference type="OrthoDB" id="4499530at2759"/>
<dbReference type="AlphaFoldDB" id="A0A319DDZ4"/>
<dbReference type="EMBL" id="KZ825850">
    <property type="protein sequence ID" value="PYH95586.1"/>
    <property type="molecule type" value="Genomic_DNA"/>
</dbReference>
<proteinExistence type="predicted"/>
<accession>A0A319DDZ4</accession>
<name>A0A319DDZ4_9EURO</name>
<organism evidence="1 2">
    <name type="scientific">Aspergillus ellipticus CBS 707.79</name>
    <dbReference type="NCBI Taxonomy" id="1448320"/>
    <lineage>
        <taxon>Eukaryota</taxon>
        <taxon>Fungi</taxon>
        <taxon>Dikarya</taxon>
        <taxon>Ascomycota</taxon>
        <taxon>Pezizomycotina</taxon>
        <taxon>Eurotiomycetes</taxon>
        <taxon>Eurotiomycetidae</taxon>
        <taxon>Eurotiales</taxon>
        <taxon>Aspergillaceae</taxon>
        <taxon>Aspergillus</taxon>
        <taxon>Aspergillus subgen. Circumdati</taxon>
    </lineage>
</organism>
<gene>
    <name evidence="1" type="ORF">BO71DRAFT_428847</name>
</gene>
<dbReference type="Proteomes" id="UP000247810">
    <property type="component" value="Unassembled WGS sequence"/>
</dbReference>
<protein>
    <submittedName>
        <fullName evidence="1">Uncharacterized protein</fullName>
    </submittedName>
</protein>